<name>A0AAV3S354_9EURY</name>
<dbReference type="EMBL" id="BAAABL010000002">
    <property type="protein sequence ID" value="GAA0289603.1"/>
    <property type="molecule type" value="Genomic_DNA"/>
</dbReference>
<protein>
    <submittedName>
        <fullName evidence="1">Uncharacterized protein</fullName>
    </submittedName>
</protein>
<dbReference type="Proteomes" id="UP001500837">
    <property type="component" value="Unassembled WGS sequence"/>
</dbReference>
<organism evidence="1 2">
    <name type="scientific">Halarchaeum salinum</name>
    <dbReference type="NCBI Taxonomy" id="489912"/>
    <lineage>
        <taxon>Archaea</taxon>
        <taxon>Methanobacteriati</taxon>
        <taxon>Methanobacteriota</taxon>
        <taxon>Stenosarchaea group</taxon>
        <taxon>Halobacteria</taxon>
        <taxon>Halobacteriales</taxon>
        <taxon>Halobacteriaceae</taxon>
    </lineage>
</organism>
<evidence type="ECO:0000313" key="2">
    <source>
        <dbReference type="Proteomes" id="UP001500837"/>
    </source>
</evidence>
<reference evidence="1 2" key="1">
    <citation type="journal article" date="2019" name="Int. J. Syst. Evol. Microbiol.">
        <title>The Global Catalogue of Microorganisms (GCM) 10K type strain sequencing project: providing services to taxonomists for standard genome sequencing and annotation.</title>
        <authorList>
            <consortium name="The Broad Institute Genomics Platform"/>
            <consortium name="The Broad Institute Genome Sequencing Center for Infectious Disease"/>
            <person name="Wu L."/>
            <person name="Ma J."/>
        </authorList>
    </citation>
    <scope>NUCLEOTIDE SEQUENCE [LARGE SCALE GENOMIC DNA]</scope>
    <source>
        <strain evidence="1 2">JCM 16330</strain>
    </source>
</reference>
<sequence length="91" mass="10407">MSQKQVELNRGHVRALRAVLKASNDLTEDVEDQLPSENEDATVELDDAHIDVVDHLLEAYQFVEWDELPEGEEYRADLDVVRDVKSSITEN</sequence>
<comment type="caution">
    <text evidence="1">The sequence shown here is derived from an EMBL/GenBank/DDBJ whole genome shotgun (WGS) entry which is preliminary data.</text>
</comment>
<evidence type="ECO:0000313" key="1">
    <source>
        <dbReference type="EMBL" id="GAA0289603.1"/>
    </source>
</evidence>
<dbReference type="AlphaFoldDB" id="A0AAV3S354"/>
<keyword evidence="2" id="KW-1185">Reference proteome</keyword>
<gene>
    <name evidence="1" type="ORF">GCM10009066_00150</name>
</gene>
<proteinExistence type="predicted"/>
<accession>A0AAV3S354</accession>
<dbReference type="RefSeq" id="WP_211312976.1">
    <property type="nucleotide sequence ID" value="NZ_BAAABL010000002.1"/>
</dbReference>